<protein>
    <submittedName>
        <fullName evidence="2">Amidohydrolase</fullName>
    </submittedName>
</protein>
<comment type="caution">
    <text evidence="2">The sequence shown here is derived from an EMBL/GenBank/DDBJ whole genome shotgun (WGS) entry which is preliminary data.</text>
</comment>
<gene>
    <name evidence="2" type="ORF">L2A60_19125</name>
</gene>
<dbReference type="SUPFAM" id="SSF51338">
    <property type="entry name" value="Composite domain of metallo-dependent hydrolases"/>
    <property type="match status" value="1"/>
</dbReference>
<dbReference type="Gene3D" id="3.10.310.70">
    <property type="match status" value="1"/>
</dbReference>
<reference evidence="2 3" key="1">
    <citation type="submission" date="2022-01" db="EMBL/GenBank/DDBJ databases">
        <authorList>
            <person name="Won M."/>
            <person name="Kim S.-J."/>
            <person name="Kwon S.-W."/>
        </authorList>
    </citation>
    <scope>NUCLEOTIDE SEQUENCE [LARGE SCALE GENOMIC DNA]</scope>
    <source>
        <strain evidence="2 3">KCTC 23505</strain>
    </source>
</reference>
<dbReference type="InterPro" id="IPR011059">
    <property type="entry name" value="Metal-dep_hydrolase_composite"/>
</dbReference>
<organism evidence="2 3">
    <name type="scientific">Acidiphilium iwatense</name>
    <dbReference type="NCBI Taxonomy" id="768198"/>
    <lineage>
        <taxon>Bacteria</taxon>
        <taxon>Pseudomonadati</taxon>
        <taxon>Pseudomonadota</taxon>
        <taxon>Alphaproteobacteria</taxon>
        <taxon>Acetobacterales</taxon>
        <taxon>Acidocellaceae</taxon>
        <taxon>Acidiphilium</taxon>
    </lineage>
</organism>
<dbReference type="SUPFAM" id="SSF51556">
    <property type="entry name" value="Metallo-dependent hydrolases"/>
    <property type="match status" value="1"/>
</dbReference>
<dbReference type="PANTHER" id="PTHR22642">
    <property type="entry name" value="IMIDAZOLONEPROPIONASE"/>
    <property type="match status" value="1"/>
</dbReference>
<evidence type="ECO:0000313" key="3">
    <source>
        <dbReference type="Proteomes" id="UP001521209"/>
    </source>
</evidence>
<dbReference type="InterPro" id="IPR032466">
    <property type="entry name" value="Metal_Hydrolase"/>
</dbReference>
<accession>A0ABS9E363</accession>
<dbReference type="PANTHER" id="PTHR22642:SF2">
    <property type="entry name" value="PROTEIN LONG AFTER FAR-RED 3"/>
    <property type="match status" value="1"/>
</dbReference>
<dbReference type="CDD" id="cd01300">
    <property type="entry name" value="YtcJ_like"/>
    <property type="match status" value="1"/>
</dbReference>
<dbReference type="Pfam" id="PF07969">
    <property type="entry name" value="Amidohydro_3"/>
    <property type="match status" value="1"/>
</dbReference>
<dbReference type="Gene3D" id="3.20.20.140">
    <property type="entry name" value="Metal-dependent hydrolases"/>
    <property type="match status" value="1"/>
</dbReference>
<proteinExistence type="predicted"/>
<evidence type="ECO:0000259" key="1">
    <source>
        <dbReference type="Pfam" id="PF07969"/>
    </source>
</evidence>
<feature type="domain" description="Amidohydrolase 3" evidence="1">
    <location>
        <begin position="55"/>
        <end position="539"/>
    </location>
</feature>
<dbReference type="Gene3D" id="2.30.40.10">
    <property type="entry name" value="Urease, subunit C, domain 1"/>
    <property type="match status" value="1"/>
</dbReference>
<sequence length="546" mass="57580">MIANETPDLILHNAHLVDAKHRTHARIGAVAINGGTIAAIGDDATIFRLRGNRTEVIDLGGSFLAPGLVDGHAHPVTGNDWHIGIDLSPARDIAGLRAILIAEAARLAPDAWIRGYGLDPIAFAGTRDIAVAIEDAAGGRPTFIMNFDYHGAVVSQAALALAGITGPRRFEGAASIVCDDSGRPTGLLLESEAIDLVRAVVPQRSFAERIASLRVLLARMAATGLTGAHVMDANGDSLACLEALEADGGLPLRLHVYPWVNPGATPADLDAVLAQQMRAGRHWRIQGAKFFIDGTIDGGTGWLHKPDSQGEGTGALWPDVAAYAAAVRFFAMRGIQTVTHAIGDAAVRCVLDTLAAVPVALRGPARHRIEHIETLPDEDIGRFAAAAVIPSMQPSHAVRFTRADQTDNWSIRLGQCRADRAWRCADIAATGAPLVLGSDWPIAPYDPREILVCARTRRLAGAKEASAVQPRQALTLLQSLAGLTLQAAYAVGEEAVAGALLPGMRADFTAFSVDPIAAPTDELAAAPIRLTMMDGRITHDAAQRSA</sequence>
<dbReference type="InterPro" id="IPR013108">
    <property type="entry name" value="Amidohydro_3"/>
</dbReference>
<keyword evidence="3" id="KW-1185">Reference proteome</keyword>
<dbReference type="RefSeq" id="WP_235706078.1">
    <property type="nucleotide sequence ID" value="NZ_JAKGBZ010000079.1"/>
</dbReference>
<dbReference type="EMBL" id="JAKGBZ010000079">
    <property type="protein sequence ID" value="MCF3948768.1"/>
    <property type="molecule type" value="Genomic_DNA"/>
</dbReference>
<evidence type="ECO:0000313" key="2">
    <source>
        <dbReference type="EMBL" id="MCF3948768.1"/>
    </source>
</evidence>
<dbReference type="InterPro" id="IPR033932">
    <property type="entry name" value="YtcJ-like"/>
</dbReference>
<dbReference type="Proteomes" id="UP001521209">
    <property type="component" value="Unassembled WGS sequence"/>
</dbReference>
<name>A0ABS9E363_9PROT</name>